<comment type="caution">
    <text evidence="2">The sequence shown here is derived from an EMBL/GenBank/DDBJ whole genome shotgun (WGS) entry which is preliminary data.</text>
</comment>
<reference evidence="2 3" key="1">
    <citation type="submission" date="2015-03" db="EMBL/GenBank/DDBJ databases">
        <title>Genome sequencing of Methylobacterium tarhaniae DSM 25844.</title>
        <authorList>
            <person name="Chaudhry V."/>
            <person name="Patil P.B."/>
        </authorList>
    </citation>
    <scope>NUCLEOTIDE SEQUENCE [LARGE SCALE GENOMIC DNA]</scope>
    <source>
        <strain evidence="2 3">DSM 25844</strain>
    </source>
</reference>
<dbReference type="InterPro" id="IPR001387">
    <property type="entry name" value="Cro/C1-type_HTH"/>
</dbReference>
<dbReference type="AlphaFoldDB" id="A0A0J6S948"/>
<dbReference type="Pfam" id="PF01381">
    <property type="entry name" value="HTH_3"/>
    <property type="match status" value="1"/>
</dbReference>
<dbReference type="SUPFAM" id="SSF47413">
    <property type="entry name" value="lambda repressor-like DNA-binding domains"/>
    <property type="match status" value="1"/>
</dbReference>
<dbReference type="OrthoDB" id="7275436at2"/>
<protein>
    <recommendedName>
        <fullName evidence="1">HTH cro/C1-type domain-containing protein</fullName>
    </recommendedName>
</protein>
<organism evidence="2 3">
    <name type="scientific">Methylobacterium tarhaniae</name>
    <dbReference type="NCBI Taxonomy" id="1187852"/>
    <lineage>
        <taxon>Bacteria</taxon>
        <taxon>Pseudomonadati</taxon>
        <taxon>Pseudomonadota</taxon>
        <taxon>Alphaproteobacteria</taxon>
        <taxon>Hyphomicrobiales</taxon>
        <taxon>Methylobacteriaceae</taxon>
        <taxon>Methylobacterium</taxon>
    </lineage>
</organism>
<dbReference type="InterPro" id="IPR010982">
    <property type="entry name" value="Lambda_DNA-bd_dom_sf"/>
</dbReference>
<evidence type="ECO:0000313" key="3">
    <source>
        <dbReference type="Proteomes" id="UP000036449"/>
    </source>
</evidence>
<dbReference type="RefSeq" id="WP_048454373.1">
    <property type="nucleotide sequence ID" value="NZ_LABZ01000290.1"/>
</dbReference>
<dbReference type="EMBL" id="LABZ01000290">
    <property type="protein sequence ID" value="KMO29903.1"/>
    <property type="molecule type" value="Genomic_DNA"/>
</dbReference>
<sequence>MKLAAYMEAQGLDDAAMAARIGPDVSPWAVRKWRYGQRIPRLGMLKRISDVTAGAVTAQDHFNAASEARAPLPEQSGAAA</sequence>
<proteinExistence type="predicted"/>
<accession>A0A0J6S948</accession>
<dbReference type="Gene3D" id="1.10.260.40">
    <property type="entry name" value="lambda repressor-like DNA-binding domains"/>
    <property type="match status" value="1"/>
</dbReference>
<evidence type="ECO:0000259" key="1">
    <source>
        <dbReference type="Pfam" id="PF01381"/>
    </source>
</evidence>
<dbReference type="Proteomes" id="UP000036449">
    <property type="component" value="Unassembled WGS sequence"/>
</dbReference>
<dbReference type="GO" id="GO:0003677">
    <property type="term" value="F:DNA binding"/>
    <property type="evidence" value="ECO:0007669"/>
    <property type="project" value="InterPro"/>
</dbReference>
<evidence type="ECO:0000313" key="2">
    <source>
        <dbReference type="EMBL" id="KMO29903.1"/>
    </source>
</evidence>
<gene>
    <name evidence="2" type="ORF">VQ03_28955</name>
</gene>
<name>A0A0J6S948_9HYPH</name>
<feature type="domain" description="HTH cro/C1-type" evidence="1">
    <location>
        <begin position="3"/>
        <end position="51"/>
    </location>
</feature>
<keyword evidence="3" id="KW-1185">Reference proteome</keyword>
<dbReference type="PATRIC" id="fig|1187852.3.peg.4169"/>